<evidence type="ECO:0008006" key="5">
    <source>
        <dbReference type="Google" id="ProtNLM"/>
    </source>
</evidence>
<protein>
    <recommendedName>
        <fullName evidence="5">RING-type domain-containing protein</fullName>
    </recommendedName>
</protein>
<dbReference type="OrthoDB" id="8062037at2759"/>
<evidence type="ECO:0000313" key="3">
    <source>
        <dbReference type="EMBL" id="OLQ10288.1"/>
    </source>
</evidence>
<feature type="region of interest" description="Disordered" evidence="1">
    <location>
        <begin position="1"/>
        <end position="21"/>
    </location>
</feature>
<dbReference type="AlphaFoldDB" id="A0A1Q9ESB9"/>
<dbReference type="SUPFAM" id="SSF57850">
    <property type="entry name" value="RING/U-box"/>
    <property type="match status" value="1"/>
</dbReference>
<name>A0A1Q9ESB9_SYMMI</name>
<evidence type="ECO:0000313" key="4">
    <source>
        <dbReference type="Proteomes" id="UP000186817"/>
    </source>
</evidence>
<evidence type="ECO:0000256" key="1">
    <source>
        <dbReference type="SAM" id="MobiDB-lite"/>
    </source>
</evidence>
<sequence>MASVVIGRPREDAHNSGASNARVPAEEWHQLPAWLRGHRMPTRNSTRPDWAPGRVPTFFEKPVACLDKILLFVGAVLSSLLFAVHNMLSSPWDLIYVAAGCLLLPVILFLIIQRKAETHPRPRKDEDTYKVYRKWARTTYGEGDSTLLDLLRFRIEGARSGGKARLECLGPAGSCRVAADKGGDSCVCCLSDFEAGDALAVLPCGHMFCEDYRARRIESA</sequence>
<reference evidence="3 4" key="1">
    <citation type="submission" date="2016-02" db="EMBL/GenBank/DDBJ databases">
        <title>Genome analysis of coral dinoflagellate symbionts highlights evolutionary adaptations to a symbiotic lifestyle.</title>
        <authorList>
            <person name="Aranda M."/>
            <person name="Li Y."/>
            <person name="Liew Y.J."/>
            <person name="Baumgarten S."/>
            <person name="Simakov O."/>
            <person name="Wilson M."/>
            <person name="Piel J."/>
            <person name="Ashoor H."/>
            <person name="Bougouffa S."/>
            <person name="Bajic V.B."/>
            <person name="Ryu T."/>
            <person name="Ravasi T."/>
            <person name="Bayer T."/>
            <person name="Micklem G."/>
            <person name="Kim H."/>
            <person name="Bhak J."/>
            <person name="Lajeunesse T.C."/>
            <person name="Voolstra C.R."/>
        </authorList>
    </citation>
    <scope>NUCLEOTIDE SEQUENCE [LARGE SCALE GENOMIC DNA]</scope>
    <source>
        <strain evidence="3 4">CCMP2467</strain>
    </source>
</reference>
<keyword evidence="2" id="KW-0812">Transmembrane</keyword>
<dbReference type="Gene3D" id="3.30.40.10">
    <property type="entry name" value="Zinc/RING finger domain, C3HC4 (zinc finger)"/>
    <property type="match status" value="1"/>
</dbReference>
<dbReference type="Proteomes" id="UP000186817">
    <property type="component" value="Unassembled WGS sequence"/>
</dbReference>
<feature type="transmembrane region" description="Helical" evidence="2">
    <location>
        <begin position="69"/>
        <end position="88"/>
    </location>
</feature>
<dbReference type="EMBL" id="LSRX01000081">
    <property type="protein sequence ID" value="OLQ10288.1"/>
    <property type="molecule type" value="Genomic_DNA"/>
</dbReference>
<proteinExistence type="predicted"/>
<accession>A0A1Q9ESB9</accession>
<evidence type="ECO:0000256" key="2">
    <source>
        <dbReference type="SAM" id="Phobius"/>
    </source>
</evidence>
<keyword evidence="2" id="KW-0472">Membrane</keyword>
<comment type="caution">
    <text evidence="3">The sequence shown here is derived from an EMBL/GenBank/DDBJ whole genome shotgun (WGS) entry which is preliminary data.</text>
</comment>
<dbReference type="InterPro" id="IPR013083">
    <property type="entry name" value="Znf_RING/FYVE/PHD"/>
</dbReference>
<keyword evidence="4" id="KW-1185">Reference proteome</keyword>
<feature type="transmembrane region" description="Helical" evidence="2">
    <location>
        <begin position="94"/>
        <end position="112"/>
    </location>
</feature>
<gene>
    <name evidence="3" type="ORF">AK812_SmicGene5980</name>
</gene>
<organism evidence="3 4">
    <name type="scientific">Symbiodinium microadriaticum</name>
    <name type="common">Dinoflagellate</name>
    <name type="synonym">Zooxanthella microadriatica</name>
    <dbReference type="NCBI Taxonomy" id="2951"/>
    <lineage>
        <taxon>Eukaryota</taxon>
        <taxon>Sar</taxon>
        <taxon>Alveolata</taxon>
        <taxon>Dinophyceae</taxon>
        <taxon>Suessiales</taxon>
        <taxon>Symbiodiniaceae</taxon>
        <taxon>Symbiodinium</taxon>
    </lineage>
</organism>
<keyword evidence="2" id="KW-1133">Transmembrane helix</keyword>